<dbReference type="PANTHER" id="PTHR43791">
    <property type="entry name" value="PERMEASE-RELATED"/>
    <property type="match status" value="1"/>
</dbReference>
<evidence type="ECO:0000256" key="7">
    <source>
        <dbReference type="ARBA" id="ARBA00058119"/>
    </source>
</evidence>
<reference evidence="12 13" key="1">
    <citation type="submission" date="2019-03" db="EMBL/GenBank/DDBJ databases">
        <authorList>
            <consortium name="Pathogen Informatics"/>
        </authorList>
    </citation>
    <scope>NUCLEOTIDE SEQUENCE [LARGE SCALE GENOMIC DNA]</scope>
    <source>
        <strain evidence="12 13">NCTC12993</strain>
    </source>
</reference>
<feature type="transmembrane region" description="Helical" evidence="9">
    <location>
        <begin position="428"/>
        <end position="447"/>
    </location>
</feature>
<comment type="subcellular location">
    <subcellularLocation>
        <location evidence="1">Membrane</location>
        <topology evidence="1">Multi-pass membrane protein</topology>
    </subcellularLocation>
</comment>
<feature type="transmembrane region" description="Helical" evidence="9">
    <location>
        <begin position="162"/>
        <end position="184"/>
    </location>
</feature>
<dbReference type="FunFam" id="1.20.1250.20:FF:000126">
    <property type="entry name" value="MFS transporter permease"/>
    <property type="match status" value="1"/>
</dbReference>
<dbReference type="CDD" id="cd17319">
    <property type="entry name" value="MFS_ExuT_GudP_like"/>
    <property type="match status" value="1"/>
</dbReference>
<dbReference type="InterPro" id="IPR036259">
    <property type="entry name" value="MFS_trans_sf"/>
</dbReference>
<feature type="transmembrane region" description="Helical" evidence="9">
    <location>
        <begin position="266"/>
        <end position="291"/>
    </location>
</feature>
<feature type="domain" description="Major facilitator superfamily (MFS) profile" evidence="10">
    <location>
        <begin position="36"/>
        <end position="452"/>
    </location>
</feature>
<proteinExistence type="predicted"/>
<keyword evidence="13" id="KW-1185">Reference proteome</keyword>
<feature type="transmembrane region" description="Helical" evidence="9">
    <location>
        <begin position="127"/>
        <end position="150"/>
    </location>
</feature>
<feature type="transmembrane region" description="Helical" evidence="9">
    <location>
        <begin position="32"/>
        <end position="49"/>
    </location>
</feature>
<keyword evidence="5 9" id="KW-1133">Transmembrane helix</keyword>
<dbReference type="GO" id="GO:0005886">
    <property type="term" value="C:plasma membrane"/>
    <property type="evidence" value="ECO:0007669"/>
    <property type="project" value="TreeGrafter"/>
</dbReference>
<evidence type="ECO:0000256" key="2">
    <source>
        <dbReference type="ARBA" id="ARBA00022448"/>
    </source>
</evidence>
<dbReference type="PANTHER" id="PTHR43791:SF102">
    <property type="entry name" value="4-HYDROXYPHENYLACETATE CATABOLISM PROTEIN"/>
    <property type="match status" value="1"/>
</dbReference>
<comment type="function">
    <text evidence="7">Component of the tartrate utilization system and may allow entry of tartrate and tartrate dehydrogenase.</text>
</comment>
<dbReference type="Proteomes" id="UP001276300">
    <property type="component" value="Unassembled WGS sequence"/>
</dbReference>
<organism evidence="12 13">
    <name type="scientific">Kluyvera cryocrescens</name>
    <name type="common">Kluyvera citrophila</name>
    <dbReference type="NCBI Taxonomy" id="580"/>
    <lineage>
        <taxon>Bacteria</taxon>
        <taxon>Pseudomonadati</taxon>
        <taxon>Pseudomonadota</taxon>
        <taxon>Gammaproteobacteria</taxon>
        <taxon>Enterobacterales</taxon>
        <taxon>Enterobacteriaceae</taxon>
        <taxon>Kluyvera</taxon>
    </lineage>
</organism>
<feature type="transmembrane region" description="Helical" evidence="9">
    <location>
        <begin position="102"/>
        <end position="121"/>
    </location>
</feature>
<dbReference type="RefSeq" id="WP_061284773.1">
    <property type="nucleotide sequence ID" value="NZ_CP194343.1"/>
</dbReference>
<evidence type="ECO:0000256" key="5">
    <source>
        <dbReference type="ARBA" id="ARBA00022989"/>
    </source>
</evidence>
<evidence type="ECO:0000313" key="13">
    <source>
        <dbReference type="Proteomes" id="UP000401081"/>
    </source>
</evidence>
<dbReference type="NCBIfam" id="TIGR02332">
    <property type="entry name" value="HpaX"/>
    <property type="match status" value="1"/>
</dbReference>
<dbReference type="Pfam" id="PF07690">
    <property type="entry name" value="MFS_1"/>
    <property type="match status" value="1"/>
</dbReference>
<keyword evidence="3" id="KW-1003">Cell membrane</keyword>
<accession>A0A2X3EJH6</accession>
<keyword evidence="4 9" id="KW-0812">Transmembrane</keyword>
<dbReference type="EMBL" id="JAUEQX010000040">
    <property type="protein sequence ID" value="MDW3780561.1"/>
    <property type="molecule type" value="Genomic_DNA"/>
</dbReference>
<feature type="transmembrane region" description="Helical" evidence="9">
    <location>
        <begin position="395"/>
        <end position="416"/>
    </location>
</feature>
<protein>
    <recommendedName>
        <fullName evidence="8">Putative tartrate transporter</fullName>
    </recommendedName>
</protein>
<evidence type="ECO:0000256" key="6">
    <source>
        <dbReference type="ARBA" id="ARBA00023136"/>
    </source>
</evidence>
<sequence>MSDTSSAIPEQRNPADQHKQLTAGQQSVINKLFRRLVLFLFVLFIFSFLDRINIGFAGLTMGADLGLNATMFGLATTLFYATYVIFGIPSNVMLSIVGARRWIATIMVLWGIASTATMFAVGPKSLYVLRMLVGITEAGFLPGILLYLTYWFPAFFRARANALFMIAMPVTTALGSIVSGYILSMDGMLSLRGWQWLFLLEGFPAVLLGVMVWYWLDDSPAKAKWLTDEDKKCLQEMMDNDRLTLVQPEGAISHHAMQQRSLWREVFTPIVMMYTLAYFCLTNTLSAISIWTPQILKSFNEGSSNITIGLLAAIPQICTILGMIYWSRHSDKHQERKHHTALPFLFAAAGWLLASATSHSLVQLLGIVMASTGSFSAMAIFWTTPDQSISLRARAIGIAVINATGNIGSALSPFMIGWLKDITGSFNSGLWFVAALLVVGAVVVWLIPMKSSRPRATP</sequence>
<dbReference type="InterPro" id="IPR012707">
    <property type="entry name" value="HPA_permease"/>
</dbReference>
<gene>
    <name evidence="12" type="primary">rhmT_4</name>
    <name evidence="11" type="synonym">hpaX</name>
    <name evidence="12" type="ORF">NCTC12993_07580</name>
    <name evidence="11" type="ORF">QWU01_27615</name>
</gene>
<evidence type="ECO:0000256" key="4">
    <source>
        <dbReference type="ARBA" id="ARBA00022692"/>
    </source>
</evidence>
<dbReference type="SUPFAM" id="SSF103473">
    <property type="entry name" value="MFS general substrate transporter"/>
    <property type="match status" value="1"/>
</dbReference>
<dbReference type="GO" id="GO:1900754">
    <property type="term" value="P:4-hydroxyphenylacetate transport"/>
    <property type="evidence" value="ECO:0007669"/>
    <property type="project" value="InterPro"/>
</dbReference>
<dbReference type="EMBL" id="CAADJD010000034">
    <property type="protein sequence ID" value="VFS91079.1"/>
    <property type="molecule type" value="Genomic_DNA"/>
</dbReference>
<feature type="transmembrane region" description="Helical" evidence="9">
    <location>
        <begin position="338"/>
        <end position="356"/>
    </location>
</feature>
<dbReference type="Gene3D" id="1.20.1250.20">
    <property type="entry name" value="MFS general substrate transporter like domains"/>
    <property type="match status" value="2"/>
</dbReference>
<evidence type="ECO:0000313" key="12">
    <source>
        <dbReference type="EMBL" id="VFS91079.1"/>
    </source>
</evidence>
<dbReference type="AlphaFoldDB" id="A0A2X3EJH6"/>
<dbReference type="FunFam" id="1.20.1250.20:FF:000018">
    <property type="entry name" value="MFS transporter permease"/>
    <property type="match status" value="1"/>
</dbReference>
<dbReference type="GO" id="GO:1901241">
    <property type="term" value="F:4-hydroxyphenylacetate transmembrane transporter activity"/>
    <property type="evidence" value="ECO:0007669"/>
    <property type="project" value="InterPro"/>
</dbReference>
<feature type="transmembrane region" description="Helical" evidence="9">
    <location>
        <begin position="306"/>
        <end position="326"/>
    </location>
</feature>
<evidence type="ECO:0000256" key="1">
    <source>
        <dbReference type="ARBA" id="ARBA00004141"/>
    </source>
</evidence>
<dbReference type="Proteomes" id="UP000401081">
    <property type="component" value="Unassembled WGS sequence"/>
</dbReference>
<keyword evidence="6 9" id="KW-0472">Membrane</keyword>
<feature type="transmembrane region" description="Helical" evidence="9">
    <location>
        <begin position="196"/>
        <end position="216"/>
    </location>
</feature>
<dbReference type="InterPro" id="IPR011701">
    <property type="entry name" value="MFS"/>
</dbReference>
<dbReference type="STRING" id="580.GCA_001266615_02781"/>
<evidence type="ECO:0000313" key="11">
    <source>
        <dbReference type="EMBL" id="MDW3780561.1"/>
    </source>
</evidence>
<name>A0A2X3EJH6_KLUCR</name>
<dbReference type="GeneID" id="99779518"/>
<evidence type="ECO:0000256" key="3">
    <source>
        <dbReference type="ARBA" id="ARBA00022475"/>
    </source>
</evidence>
<reference evidence="11" key="2">
    <citation type="journal article" date="2023" name="J Glob Antimicrob Resist">
        <title>Emergence of NDM-1 and KPC-3 carbapenemases in Kluyvera cryocrescens: Investigating genetic heterogeneity and acquisition routes of blaNDM-1 in Enterobacterales species in Portugal.</title>
        <authorList>
            <person name="Loiodice M."/>
            <person name="Ribeiro M."/>
            <person name="Peixe L."/>
            <person name="Novais A."/>
        </authorList>
    </citation>
    <scope>NUCLEOTIDE SEQUENCE</scope>
    <source>
        <strain evidence="11">K629</strain>
    </source>
</reference>
<dbReference type="InterPro" id="IPR020846">
    <property type="entry name" value="MFS_dom"/>
</dbReference>
<feature type="transmembrane region" description="Helical" evidence="9">
    <location>
        <begin position="69"/>
        <end position="90"/>
    </location>
</feature>
<keyword evidence="2" id="KW-0813">Transport</keyword>
<dbReference type="PROSITE" id="PS50850">
    <property type="entry name" value="MFS"/>
    <property type="match status" value="1"/>
</dbReference>
<evidence type="ECO:0000256" key="9">
    <source>
        <dbReference type="SAM" id="Phobius"/>
    </source>
</evidence>
<evidence type="ECO:0000256" key="8">
    <source>
        <dbReference type="ARBA" id="ARBA00074139"/>
    </source>
</evidence>
<evidence type="ECO:0000259" key="10">
    <source>
        <dbReference type="PROSITE" id="PS50850"/>
    </source>
</evidence>
<dbReference type="OrthoDB" id="9773957at2"/>
<feature type="transmembrane region" description="Helical" evidence="9">
    <location>
        <begin position="362"/>
        <end position="383"/>
    </location>
</feature>